<keyword evidence="2" id="KW-1133">Transmembrane helix</keyword>
<feature type="transmembrane region" description="Helical" evidence="2">
    <location>
        <begin position="301"/>
        <end position="321"/>
    </location>
</feature>
<feature type="transmembrane region" description="Helical" evidence="2">
    <location>
        <begin position="1203"/>
        <end position="1224"/>
    </location>
</feature>
<accession>A0A0H5QHV5</accession>
<dbReference type="InterPro" id="IPR052994">
    <property type="entry name" value="Tiny_macrocysts_regulators"/>
</dbReference>
<feature type="compositionally biased region" description="Low complexity" evidence="1">
    <location>
        <begin position="853"/>
        <end position="874"/>
    </location>
</feature>
<feature type="transmembrane region" description="Helical" evidence="2">
    <location>
        <begin position="178"/>
        <end position="208"/>
    </location>
</feature>
<dbReference type="InterPro" id="IPR000014">
    <property type="entry name" value="PAS"/>
</dbReference>
<keyword evidence="2" id="KW-0812">Transmembrane</keyword>
<evidence type="ECO:0000313" key="4">
    <source>
        <dbReference type="EMBL" id="CRZ00896.1"/>
    </source>
</evidence>
<dbReference type="PANTHER" id="PTHR31600">
    <property type="entry name" value="TINY MACROCYSTS PROTEIN B-RELATED"/>
    <property type="match status" value="1"/>
</dbReference>
<dbReference type="SUPFAM" id="SSF55785">
    <property type="entry name" value="PYP-like sensor domain (PAS domain)"/>
    <property type="match status" value="1"/>
</dbReference>
<feature type="transmembrane region" description="Helical" evidence="2">
    <location>
        <begin position="1073"/>
        <end position="1093"/>
    </location>
</feature>
<feature type="transmembrane region" description="Helical" evidence="2">
    <location>
        <begin position="1595"/>
        <end position="1617"/>
    </location>
</feature>
<feature type="transmembrane region" description="Helical" evidence="2">
    <location>
        <begin position="220"/>
        <end position="238"/>
    </location>
</feature>
<protein>
    <recommendedName>
        <fullName evidence="3">TmcB/TmcC TPR repeats domain-containing protein</fullName>
    </recommendedName>
</protein>
<feature type="transmembrane region" description="Helical" evidence="2">
    <location>
        <begin position="145"/>
        <end position="166"/>
    </location>
</feature>
<dbReference type="NCBIfam" id="TIGR00229">
    <property type="entry name" value="sensory_box"/>
    <property type="match status" value="1"/>
</dbReference>
<evidence type="ECO:0000256" key="1">
    <source>
        <dbReference type="SAM" id="MobiDB-lite"/>
    </source>
</evidence>
<dbReference type="Gene3D" id="3.30.450.20">
    <property type="entry name" value="PAS domain"/>
    <property type="match status" value="1"/>
</dbReference>
<reference evidence="4" key="1">
    <citation type="submission" date="2015-04" db="EMBL/GenBank/DDBJ databases">
        <title>The genome sequence of the plant pathogenic Rhizarian Plasmodiophora brassicae reveals insights in its biotrophic life cycle and the origin of chitin synthesis.</title>
        <authorList>
            <person name="Schwelm A."/>
            <person name="Fogelqvist J."/>
            <person name="Knaust A."/>
            <person name="Julke S."/>
            <person name="Lilja T."/>
            <person name="Dhandapani V."/>
            <person name="Bonilla-Rosso G."/>
            <person name="Karlsson M."/>
            <person name="Shevchenko A."/>
            <person name="Choi S.R."/>
            <person name="Kim H.G."/>
            <person name="Park J.Y."/>
            <person name="Lim Y.P."/>
            <person name="Ludwig-Muller J."/>
            <person name="Dixelius C."/>
        </authorList>
    </citation>
    <scope>NUCLEOTIDE SEQUENCE</scope>
    <source>
        <tissue evidence="4">Potato root galls</tissue>
    </source>
</reference>
<feature type="transmembrane region" description="Helical" evidence="2">
    <location>
        <begin position="244"/>
        <end position="265"/>
    </location>
</feature>
<proteinExistence type="predicted"/>
<feature type="compositionally biased region" description="Polar residues" evidence="1">
    <location>
        <begin position="1"/>
        <end position="16"/>
    </location>
</feature>
<dbReference type="PANTHER" id="PTHR31600:SF2">
    <property type="entry name" value="GAMETE ENRICHED GENE 10 PROTEIN-RELATED"/>
    <property type="match status" value="1"/>
</dbReference>
<keyword evidence="2" id="KW-0472">Membrane</keyword>
<feature type="domain" description="TmcB/TmcC TPR repeats" evidence="3">
    <location>
        <begin position="456"/>
        <end position="567"/>
    </location>
</feature>
<dbReference type="EMBL" id="HACM01000454">
    <property type="protein sequence ID" value="CRZ00896.1"/>
    <property type="molecule type" value="Transcribed_RNA"/>
</dbReference>
<dbReference type="Pfam" id="PF25474">
    <property type="entry name" value="TPR_TmcB"/>
    <property type="match status" value="1"/>
</dbReference>
<feature type="transmembrane region" description="Helical" evidence="2">
    <location>
        <begin position="891"/>
        <end position="913"/>
    </location>
</feature>
<feature type="transmembrane region" description="Helical" evidence="2">
    <location>
        <begin position="43"/>
        <end position="67"/>
    </location>
</feature>
<evidence type="ECO:0000259" key="3">
    <source>
        <dbReference type="Pfam" id="PF25474"/>
    </source>
</evidence>
<feature type="transmembrane region" description="Helical" evidence="2">
    <location>
        <begin position="112"/>
        <end position="133"/>
    </location>
</feature>
<dbReference type="InterPro" id="IPR035965">
    <property type="entry name" value="PAS-like_dom_sf"/>
</dbReference>
<evidence type="ECO:0000256" key="2">
    <source>
        <dbReference type="SAM" id="Phobius"/>
    </source>
</evidence>
<organism evidence="4">
    <name type="scientific">Spongospora subterranea</name>
    <dbReference type="NCBI Taxonomy" id="70186"/>
    <lineage>
        <taxon>Eukaryota</taxon>
        <taxon>Sar</taxon>
        <taxon>Rhizaria</taxon>
        <taxon>Endomyxa</taxon>
        <taxon>Phytomyxea</taxon>
        <taxon>Plasmodiophorida</taxon>
        <taxon>Plasmodiophoridae</taxon>
        <taxon>Spongospora</taxon>
    </lineage>
</organism>
<feature type="region of interest" description="Disordered" evidence="1">
    <location>
        <begin position="1"/>
        <end position="24"/>
    </location>
</feature>
<feature type="transmembrane region" description="Helical" evidence="2">
    <location>
        <begin position="1411"/>
        <end position="1430"/>
    </location>
</feature>
<feature type="transmembrane region" description="Helical" evidence="2">
    <location>
        <begin position="277"/>
        <end position="295"/>
    </location>
</feature>
<dbReference type="InterPro" id="IPR057352">
    <property type="entry name" value="TPR_TmcB/C"/>
</dbReference>
<name>A0A0H5QHV5_9EUKA</name>
<feature type="region of interest" description="Disordered" evidence="1">
    <location>
        <begin position="829"/>
        <end position="877"/>
    </location>
</feature>
<sequence>MAAGTWETSSLPGSHSGTDEGSGDVESSAVDSVISVSKQIRNLFYFLSLESFLPFWFVLFSMCLELIQQVSIMFAPSGESPEIPWGFYYTSWIRTFSTTFTDGIYTLLFGDAFAPFAAIVLMVLVCIGAGAISNTLQQQKSPNLILLRTVAISARLLSSTLYIPTLKLLVTLMFANNAYVVLAGIIFSCAHFLFALYSTAALVDISYLSDDPSARFHSRFQITSLVFNTFLVFGAYALQNNLGVFVLLNLIGATYVAATFSWYCPYNRAFLNDVQSGICWTYCWVALAALVSVSQNDESNSGPSFIAFGGTPMVFIAGGITSRIRSKAIERCPDMDLKNPYETERKLRYIVRKYFKVSSNQVNSQGPTKAKKDNSLKLLSNEEALTRIRRILVHGIDKFPESPILPLLAAYLYFTFFKIDYTGYRYLQMAEKLNLQLDFKVLIFRLKKDNERKILADEANRDVVELNNYNKFIVKAQEHDLELTQALLSFWDGLDQETPDLKTLRSLSITVSQNSVLALSLYQKALRIHSESQYVLKTYAGLLSVLLQDPSECNRLLARTKELEQKCNSGNTRRGSTMSFRSILFSDHSSVIVISGNDSNLGEILSVNAFTPQMFGLPEANMVGSNINILMPEPFSSHHDFILRRNLIGGSNRTINQRRNVLVLHHTGYVFDAIIYVKIFIQDLANLCFIGVIELINQDQIQILIDHRRVIKAMSFTALQQFGILQSTIDSERFTIESIFENYTELRQKILSNQTKNRQWTEIVQVIGPTRFRMHINIDINYLVADQFVDILRIAIITHESSNNPDTWTVNKTLIDSGKTFCNAPMNVMRQRSSGKKSSTVDSSDLELEMGKTSKSTSTPSQVSNSSKSSATSSADQHEIAKRRDQVIVFWLRRSIQCALLCVCTLILLHYIYCDVFYGKFYSYLSEQKLNVQRVTEIVTIALFSRKLELLSRSLTVDQTEAQMKERVHQSSATVFAINQQQMSSWLSVNAQISFLYSQSFSNGSSLSLQEAINSFPAQGEQIVQAPLATISDSNAFVRFVVGSVMDVKEAILNLTSLVDLSIAKQLKNLDEMFMLTGLIAFLLVFLMCIFELRPAVEKIFMHSTLIFMRFFELPPETIHSEMEPLLTRVKTLSSAGDQTRVLGQGVMGLDARIAVDENNLPDEFTERKPRSKSERSRLSRIKNMVLSNNRKLSRDSGLITKIFYMITVYVVYFSINIAVHVILASNQNSFDSSLQMVHKVHMQQRLCLFALTEYVVEPGVTAAAKITDQFDSLRQTFEYVVFGDGSTQVAALYNNEAYRGVLFGDLCDFITVPDCRQFASGSCQLGLQVLLAAYSTSLTNVLEKFTKSFTALPIPRSATAVSDLTRQTLLSKDYVMLWRADNEFLFPALNSLIAIRQGDIGSKGAGISQASLALLVVFFLVNTVIYLLFCQPFLQRLVKEFDHSRVLLRLIPNVLRGVKADGHGVEEKEPSLSSYHDGNFEDVRKQRSKNRPPIVLLKLQRFFTGFYGRTSRCPKLTAVILLIIGLSWWRLQSNATTKEMINCWLFATGRGFASFLSAGTATASMPILQSISSFPGIDPLDNQQYVLFGSYSDSVGLCLSSCYLILIGFPGNRLFLTLLNGMN</sequence>